<dbReference type="CDD" id="cd00773">
    <property type="entry name" value="HisRS-like_core"/>
    <property type="match status" value="1"/>
</dbReference>
<evidence type="ECO:0000259" key="1">
    <source>
        <dbReference type="PROSITE" id="PS50862"/>
    </source>
</evidence>
<evidence type="ECO:0000313" key="2">
    <source>
        <dbReference type="EMBL" id="SVB57212.1"/>
    </source>
</evidence>
<name>A0A382F3K2_9ZZZZ</name>
<dbReference type="InterPro" id="IPR006195">
    <property type="entry name" value="aa-tRNA-synth_II"/>
</dbReference>
<dbReference type="InterPro" id="IPR041715">
    <property type="entry name" value="HisRS-like_core"/>
</dbReference>
<reference evidence="2" key="1">
    <citation type="submission" date="2018-05" db="EMBL/GenBank/DDBJ databases">
        <authorList>
            <person name="Lanie J.A."/>
            <person name="Ng W.-L."/>
            <person name="Kazmierczak K.M."/>
            <person name="Andrzejewski T.M."/>
            <person name="Davidsen T.M."/>
            <person name="Wayne K.J."/>
            <person name="Tettelin H."/>
            <person name="Glass J.I."/>
            <person name="Rusch D."/>
            <person name="Podicherti R."/>
            <person name="Tsui H.-C.T."/>
            <person name="Winkler M.E."/>
        </authorList>
    </citation>
    <scope>NUCLEOTIDE SEQUENCE</scope>
</reference>
<organism evidence="2">
    <name type="scientific">marine metagenome</name>
    <dbReference type="NCBI Taxonomy" id="408172"/>
    <lineage>
        <taxon>unclassified sequences</taxon>
        <taxon>metagenomes</taxon>
        <taxon>ecological metagenomes</taxon>
    </lineage>
</organism>
<dbReference type="GO" id="GO:0004821">
    <property type="term" value="F:histidine-tRNA ligase activity"/>
    <property type="evidence" value="ECO:0007669"/>
    <property type="project" value="TreeGrafter"/>
</dbReference>
<dbReference type="SUPFAM" id="SSF55681">
    <property type="entry name" value="Class II aaRS and biotin synthetases"/>
    <property type="match status" value="1"/>
</dbReference>
<feature type="non-terminal residue" evidence="2">
    <location>
        <position position="140"/>
    </location>
</feature>
<dbReference type="EMBL" id="UINC01047665">
    <property type="protein sequence ID" value="SVB57212.1"/>
    <property type="molecule type" value="Genomic_DNA"/>
</dbReference>
<dbReference type="Gene3D" id="3.30.930.10">
    <property type="entry name" value="Bira Bifunctional Protein, Domain 2"/>
    <property type="match status" value="1"/>
</dbReference>
<dbReference type="Pfam" id="PF13393">
    <property type="entry name" value="tRNA-synt_His"/>
    <property type="match status" value="1"/>
</dbReference>
<dbReference type="AlphaFoldDB" id="A0A382F3K2"/>
<gene>
    <name evidence="2" type="ORF">METZ01_LOCUS210066</name>
</gene>
<accession>A0A382F3K2</accession>
<dbReference type="PROSITE" id="PS50862">
    <property type="entry name" value="AA_TRNA_LIGASE_II"/>
    <property type="match status" value="1"/>
</dbReference>
<proteinExistence type="predicted"/>
<dbReference type="GO" id="GO:0005737">
    <property type="term" value="C:cytoplasm"/>
    <property type="evidence" value="ECO:0007669"/>
    <property type="project" value="InterPro"/>
</dbReference>
<protein>
    <recommendedName>
        <fullName evidence="1">Aminoacyl-transfer RNA synthetases class-II family profile domain-containing protein</fullName>
    </recommendedName>
</protein>
<dbReference type="InterPro" id="IPR045864">
    <property type="entry name" value="aa-tRNA-synth_II/BPL/LPL"/>
</dbReference>
<feature type="domain" description="Aminoacyl-transfer RNA synthetases class-II family profile" evidence="1">
    <location>
        <begin position="1"/>
        <end position="140"/>
    </location>
</feature>
<dbReference type="GO" id="GO:0006427">
    <property type="term" value="P:histidyl-tRNA aminoacylation"/>
    <property type="evidence" value="ECO:0007669"/>
    <property type="project" value="TreeGrafter"/>
</dbReference>
<sequence>MPKIKSIRGMNDVTPLDISVWQSTEKSVRSIFTSYGYQEIRLPLVERTELFARGVGKSTDIVSKEMYTFEDKGGETISLRPEGTASCVRACLENDLLRVDSPRLWYMGPMFRYERPQKGRSRQFHQASLEVYGNEGPHID</sequence>
<dbReference type="InterPro" id="IPR004516">
    <property type="entry name" value="HisRS/HisZ"/>
</dbReference>
<dbReference type="PANTHER" id="PTHR43707">
    <property type="entry name" value="HISTIDYL-TRNA SYNTHETASE"/>
    <property type="match status" value="1"/>
</dbReference>
<dbReference type="PANTHER" id="PTHR43707:SF1">
    <property type="entry name" value="HISTIDINE--TRNA LIGASE, MITOCHONDRIAL-RELATED"/>
    <property type="match status" value="1"/>
</dbReference>